<evidence type="ECO:0000313" key="2">
    <source>
        <dbReference type="EMBL" id="HFZ09255.1"/>
    </source>
</evidence>
<protein>
    <submittedName>
        <fullName evidence="2">Uncharacterized protein</fullName>
    </submittedName>
</protein>
<comment type="caution">
    <text evidence="2">The sequence shown here is derived from an EMBL/GenBank/DDBJ whole genome shotgun (WGS) entry which is preliminary data.</text>
</comment>
<dbReference type="AlphaFoldDB" id="A0A7V3N6C8"/>
<name>A0A7V3N6C8_UNCC3</name>
<feature type="compositionally biased region" description="Basic and acidic residues" evidence="1">
    <location>
        <begin position="46"/>
        <end position="60"/>
    </location>
</feature>
<dbReference type="EMBL" id="DTGG01000121">
    <property type="protein sequence ID" value="HFZ09255.1"/>
    <property type="molecule type" value="Genomic_DNA"/>
</dbReference>
<feature type="region of interest" description="Disordered" evidence="1">
    <location>
        <begin position="38"/>
        <end position="60"/>
    </location>
</feature>
<gene>
    <name evidence="2" type="ORF">ENV41_03900</name>
</gene>
<evidence type="ECO:0000256" key="1">
    <source>
        <dbReference type="SAM" id="MobiDB-lite"/>
    </source>
</evidence>
<proteinExistence type="predicted"/>
<accession>A0A7V3N6C8</accession>
<sequence>MSQEEIASVLLDENNLVPILEKVAAEGTIRLENEVANKPQPPEIADEAKRKGFKADKNFY</sequence>
<organism evidence="2">
    <name type="scientific">candidate division CPR3 bacterium</name>
    <dbReference type="NCBI Taxonomy" id="2268181"/>
    <lineage>
        <taxon>Bacteria</taxon>
        <taxon>Bacteria division CPR3</taxon>
    </lineage>
</organism>
<reference evidence="2" key="1">
    <citation type="journal article" date="2020" name="mSystems">
        <title>Genome- and Community-Level Interaction Insights into Carbon Utilization and Element Cycling Functions of Hydrothermarchaeota in Hydrothermal Sediment.</title>
        <authorList>
            <person name="Zhou Z."/>
            <person name="Liu Y."/>
            <person name="Xu W."/>
            <person name="Pan J."/>
            <person name="Luo Z.H."/>
            <person name="Li M."/>
        </authorList>
    </citation>
    <scope>NUCLEOTIDE SEQUENCE [LARGE SCALE GENOMIC DNA]</scope>
    <source>
        <strain evidence="2">SpSt-757</strain>
    </source>
</reference>